<dbReference type="EMBL" id="MHJJ01000006">
    <property type="protein sequence ID" value="OGY65839.1"/>
    <property type="molecule type" value="Genomic_DNA"/>
</dbReference>
<dbReference type="Proteomes" id="UP000177942">
    <property type="component" value="Unassembled WGS sequence"/>
</dbReference>
<accession>A0A1G1ZN45</accession>
<protein>
    <submittedName>
        <fullName evidence="1">Uncharacterized protein</fullName>
    </submittedName>
</protein>
<dbReference type="AlphaFoldDB" id="A0A1G1ZN45"/>
<proteinExistence type="predicted"/>
<comment type="caution">
    <text evidence="1">The sequence shown here is derived from an EMBL/GenBank/DDBJ whole genome shotgun (WGS) entry which is preliminary data.</text>
</comment>
<reference evidence="1 2" key="1">
    <citation type="journal article" date="2016" name="Nat. Commun.">
        <title>Thousands of microbial genomes shed light on interconnected biogeochemical processes in an aquifer system.</title>
        <authorList>
            <person name="Anantharaman K."/>
            <person name="Brown C.T."/>
            <person name="Hug L.A."/>
            <person name="Sharon I."/>
            <person name="Castelle C.J."/>
            <person name="Probst A.J."/>
            <person name="Thomas B.C."/>
            <person name="Singh A."/>
            <person name="Wilkins M.J."/>
            <person name="Karaoz U."/>
            <person name="Brodie E.L."/>
            <person name="Williams K.H."/>
            <person name="Hubbard S.S."/>
            <person name="Banfield J.F."/>
        </authorList>
    </citation>
    <scope>NUCLEOTIDE SEQUENCE [LARGE SCALE GENOMIC DNA]</scope>
</reference>
<name>A0A1G1ZN45_9BACT</name>
<evidence type="ECO:0000313" key="1">
    <source>
        <dbReference type="EMBL" id="OGY65839.1"/>
    </source>
</evidence>
<organism evidence="1 2">
    <name type="scientific">Candidatus Harrisonbacteria bacterium RIFCSPLOWO2_01_FULL_44_18</name>
    <dbReference type="NCBI Taxonomy" id="1798407"/>
    <lineage>
        <taxon>Bacteria</taxon>
        <taxon>Candidatus Harrisoniibacteriota</taxon>
    </lineage>
</organism>
<sequence>MITVTPTRVKSGEHFDFGARQLTTEQAMESLVKYELGYGGRITEASPTRIVVQTRVLGHCLDTTIFEGSEEEMRPLRAATYYFLRACGEQMTDLVFEQAFTDLSRKDGTALQAIVAWAGPLIIGRHRVRVAMMLAIGITSEEDIKAALAIPDGDFVATLELHSANPNMPLRDIIHQTMPSAA</sequence>
<gene>
    <name evidence="1" type="ORF">A3A16_02120</name>
</gene>
<evidence type="ECO:0000313" key="2">
    <source>
        <dbReference type="Proteomes" id="UP000177942"/>
    </source>
</evidence>